<feature type="domain" description="Pyruvate/ketoisovalerate oxidoreductase catalytic" evidence="4">
    <location>
        <begin position="12"/>
        <end position="170"/>
    </location>
</feature>
<comment type="catalytic activity">
    <reaction evidence="3">
        <text>2 oxidized [2Fe-2S]-[ferredoxin] + pyruvate + CoA = 2 reduced [2Fe-2S]-[ferredoxin] + acetyl-CoA + CO2 + H(+)</text>
        <dbReference type="Rhea" id="RHEA:12765"/>
        <dbReference type="Rhea" id="RHEA-COMP:10000"/>
        <dbReference type="Rhea" id="RHEA-COMP:10001"/>
        <dbReference type="ChEBI" id="CHEBI:15361"/>
        <dbReference type="ChEBI" id="CHEBI:15378"/>
        <dbReference type="ChEBI" id="CHEBI:16526"/>
        <dbReference type="ChEBI" id="CHEBI:33737"/>
        <dbReference type="ChEBI" id="CHEBI:33738"/>
        <dbReference type="ChEBI" id="CHEBI:57287"/>
        <dbReference type="ChEBI" id="CHEBI:57288"/>
        <dbReference type="EC" id="1.2.7.1"/>
    </reaction>
</comment>
<dbReference type="GO" id="GO:0019164">
    <property type="term" value="F:pyruvate synthase activity"/>
    <property type="evidence" value="ECO:0007669"/>
    <property type="project" value="UniProtKB-EC"/>
</dbReference>
<dbReference type="InterPro" id="IPR051626">
    <property type="entry name" value="Oxidoreductase_gamma_subunit"/>
</dbReference>
<organism evidence="6 7">
    <name type="scientific">Pyrobaculum aerophilum</name>
    <dbReference type="NCBI Taxonomy" id="13773"/>
    <lineage>
        <taxon>Archaea</taxon>
        <taxon>Thermoproteota</taxon>
        <taxon>Thermoprotei</taxon>
        <taxon>Thermoproteales</taxon>
        <taxon>Thermoproteaceae</taxon>
        <taxon>Pyrobaculum</taxon>
    </lineage>
</organism>
<dbReference type="RefSeq" id="WP_116421546.1">
    <property type="nucleotide sequence ID" value="NZ_NMUE01000032.1"/>
</dbReference>
<evidence type="ECO:0000313" key="8">
    <source>
        <dbReference type="Proteomes" id="UP000257123"/>
    </source>
</evidence>
<dbReference type="InterPro" id="IPR019752">
    <property type="entry name" value="Pyrv/ketoisovalerate_OxRed_cat"/>
</dbReference>
<reference evidence="7 8" key="1">
    <citation type="submission" date="2017-07" db="EMBL/GenBank/DDBJ databases">
        <title>Draft genome sequence of aerobic hyperthermophilic archaea, Pyrobaculum aerophilum YKB31 and YKB32.</title>
        <authorList>
            <person name="Mochizuki T."/>
            <person name="Berliner A.J."/>
            <person name="Yoshida-Takashima Y."/>
            <person name="Takaki Y."/>
            <person name="Nunoura T."/>
            <person name="Takai K."/>
        </authorList>
    </citation>
    <scope>NUCLEOTIDE SEQUENCE [LARGE SCALE GENOMIC DNA]</scope>
    <source>
        <strain evidence="5 8">YKB31</strain>
        <strain evidence="6 7">YKB32</strain>
    </source>
</reference>
<evidence type="ECO:0000259" key="4">
    <source>
        <dbReference type="Pfam" id="PF01558"/>
    </source>
</evidence>
<accession>A0A371QX16</accession>
<evidence type="ECO:0000313" key="7">
    <source>
        <dbReference type="Proteomes" id="UP000256877"/>
    </source>
</evidence>
<evidence type="ECO:0000313" key="6">
    <source>
        <dbReference type="EMBL" id="RFA94941.1"/>
    </source>
</evidence>
<comment type="caution">
    <text evidence="6">The sequence shown here is derived from an EMBL/GenBank/DDBJ whole genome shotgun (WGS) entry which is preliminary data.</text>
</comment>
<dbReference type="InterPro" id="IPR002869">
    <property type="entry name" value="Pyrv_flavodox_OxRed_cen"/>
</dbReference>
<dbReference type="OrthoDB" id="372091at2157"/>
<dbReference type="PANTHER" id="PTHR43366">
    <property type="entry name" value="PYRUVATE SYNTHASE SUBUNIT PORC"/>
    <property type="match status" value="1"/>
</dbReference>
<gene>
    <name evidence="5" type="ORF">CGL51_09425</name>
    <name evidence="6" type="ORF">CGL52_13765</name>
</gene>
<dbReference type="AlphaFoldDB" id="A0A371QX16"/>
<dbReference type="Proteomes" id="UP000256877">
    <property type="component" value="Unassembled WGS sequence"/>
</dbReference>
<dbReference type="PANTHER" id="PTHR43366:SF1">
    <property type="entry name" value="PYRUVATE SYNTHASE SUBUNIT PORC"/>
    <property type="match status" value="1"/>
</dbReference>
<dbReference type="NCBIfam" id="TIGR02175">
    <property type="entry name" value="PorC_KorC"/>
    <property type="match status" value="1"/>
</dbReference>
<dbReference type="EC" id="1.2.7.1" evidence="1"/>
<evidence type="ECO:0000313" key="5">
    <source>
        <dbReference type="EMBL" id="RFA94673.1"/>
    </source>
</evidence>
<dbReference type="Pfam" id="PF01558">
    <property type="entry name" value="POR"/>
    <property type="match status" value="1"/>
</dbReference>
<dbReference type="SUPFAM" id="SSF53323">
    <property type="entry name" value="Pyruvate-ferredoxin oxidoreductase, PFOR, domain III"/>
    <property type="match status" value="1"/>
</dbReference>
<protein>
    <recommendedName>
        <fullName evidence="1">pyruvate synthase</fullName>
        <ecNumber evidence="1">1.2.7.1</ecNumber>
    </recommendedName>
</protein>
<evidence type="ECO:0000256" key="3">
    <source>
        <dbReference type="ARBA" id="ARBA00049357"/>
    </source>
</evidence>
<dbReference type="Gene3D" id="3.40.920.10">
    <property type="entry name" value="Pyruvate-ferredoxin oxidoreductase, PFOR, domain III"/>
    <property type="match status" value="1"/>
</dbReference>
<evidence type="ECO:0000256" key="2">
    <source>
        <dbReference type="ARBA" id="ARBA00023002"/>
    </source>
</evidence>
<proteinExistence type="predicted"/>
<dbReference type="EMBL" id="NMUE01000032">
    <property type="protein sequence ID" value="RFA94673.1"/>
    <property type="molecule type" value="Genomic_DNA"/>
</dbReference>
<evidence type="ECO:0000256" key="1">
    <source>
        <dbReference type="ARBA" id="ARBA00012822"/>
    </source>
</evidence>
<sequence>MGLLEVRFHGRGGQGMVTAAQVLAAAAILEGKYAQAFPEFGPERRGAPVKSYLRISDRPIYIREPILRPDVIVVADQSLFKAENPLEGAKENTILVVNGAYKAPIKTYYVDATSLAMKVLGRPIVNTAIIGAVVKATGLVSLSSVAEALKKYFSGRLYDLNLKLVETAYQETVGL</sequence>
<dbReference type="Proteomes" id="UP000257123">
    <property type="component" value="Unassembled WGS sequence"/>
</dbReference>
<name>A0A371QX16_9CREN</name>
<dbReference type="EMBL" id="NMUF01000070">
    <property type="protein sequence ID" value="RFA94941.1"/>
    <property type="molecule type" value="Genomic_DNA"/>
</dbReference>
<keyword evidence="6" id="KW-0670">Pyruvate</keyword>
<dbReference type="InterPro" id="IPR011894">
    <property type="entry name" value="PorC_KorC"/>
</dbReference>
<keyword evidence="2" id="KW-0560">Oxidoreductase</keyword>